<dbReference type="SUPFAM" id="SSF54909">
    <property type="entry name" value="Dimeric alpha+beta barrel"/>
    <property type="match status" value="1"/>
</dbReference>
<dbReference type="Pfam" id="PF11695">
    <property type="entry name" value="DUF3291"/>
    <property type="match status" value="1"/>
</dbReference>
<dbReference type="Proteomes" id="UP000235162">
    <property type="component" value="Unassembled WGS sequence"/>
</dbReference>
<reference evidence="2 3" key="1">
    <citation type="submission" date="2018-01" db="EMBL/GenBank/DDBJ databases">
        <title>The draft genome sequence of Halioglobus japonicus S1-36.</title>
        <authorList>
            <person name="Du Z.-J."/>
            <person name="Shi M.-J."/>
        </authorList>
    </citation>
    <scope>NUCLEOTIDE SEQUENCE [LARGE SCALE GENOMIC DNA]</scope>
    <source>
        <strain evidence="2 3">S1-36</strain>
    </source>
</reference>
<feature type="domain" description="DUF3291" evidence="1">
    <location>
        <begin position="7"/>
        <end position="144"/>
    </location>
</feature>
<proteinExistence type="predicted"/>
<evidence type="ECO:0000313" key="3">
    <source>
        <dbReference type="Proteomes" id="UP000235162"/>
    </source>
</evidence>
<dbReference type="InterPro" id="IPR021708">
    <property type="entry name" value="DUF3291"/>
</dbReference>
<dbReference type="InterPro" id="IPR011008">
    <property type="entry name" value="Dimeric_a/b-barrel"/>
</dbReference>
<dbReference type="RefSeq" id="WP_084199122.1">
    <property type="nucleotide sequence ID" value="NZ_BMYL01000002.1"/>
</dbReference>
<protein>
    <submittedName>
        <fullName evidence="2">DUF3291 domain-containing protein</fullName>
    </submittedName>
</protein>
<evidence type="ECO:0000313" key="2">
    <source>
        <dbReference type="EMBL" id="PLW86515.1"/>
    </source>
</evidence>
<dbReference type="EMBL" id="PKUR01000002">
    <property type="protein sequence ID" value="PLW86515.1"/>
    <property type="molecule type" value="Genomic_DNA"/>
</dbReference>
<keyword evidence="3" id="KW-1185">Reference proteome</keyword>
<accession>A0AAP8MES8</accession>
<evidence type="ECO:0000259" key="1">
    <source>
        <dbReference type="Pfam" id="PF11695"/>
    </source>
</evidence>
<gene>
    <name evidence="2" type="ORF">C0029_08900</name>
</gene>
<sequence>MSTEFHLAQFNIARALGTMDEPVMREFAENLERINGLADANPEFVWRLQSEQGDATDILAYEDESLLVNMSVWQSLDALRDYVYASEHLDFLKKKKHWFEKVEGPSLVLWWIPAGTLPSIQDGKQALEHLRVHGSSPRGFTFANPEPKPTAA</sequence>
<name>A0AAP8MES8_9GAMM</name>
<dbReference type="AlphaFoldDB" id="A0AAP8MES8"/>
<comment type="caution">
    <text evidence="2">The sequence shown here is derived from an EMBL/GenBank/DDBJ whole genome shotgun (WGS) entry which is preliminary data.</text>
</comment>
<dbReference type="KEGG" id="hja:BST95_09865"/>
<organism evidence="2 3">
    <name type="scientific">Halioglobus japonicus</name>
    <dbReference type="NCBI Taxonomy" id="930805"/>
    <lineage>
        <taxon>Bacteria</taxon>
        <taxon>Pseudomonadati</taxon>
        <taxon>Pseudomonadota</taxon>
        <taxon>Gammaproteobacteria</taxon>
        <taxon>Cellvibrionales</taxon>
        <taxon>Halieaceae</taxon>
        <taxon>Halioglobus</taxon>
    </lineage>
</organism>